<dbReference type="EMBL" id="AP009389">
    <property type="protein sequence ID" value="BAF60076.1"/>
    <property type="molecule type" value="Genomic_DNA"/>
</dbReference>
<accession>A5D0Z9</accession>
<dbReference type="Proteomes" id="UP000006556">
    <property type="component" value="Chromosome"/>
</dbReference>
<name>A5D0Z9_PELTS</name>
<dbReference type="AlphaFoldDB" id="A5D0Z9"/>
<keyword evidence="2" id="KW-1185">Reference proteome</keyword>
<evidence type="ECO:0000313" key="2">
    <source>
        <dbReference type="Proteomes" id="UP000006556"/>
    </source>
</evidence>
<sequence>MPLVELLKIFLRAAERNSRFVRLYFLQKKFLREVLPVRKRWLLYVIIPIFTITIPACAINSKNKAENLSVPLQTTSQISQQIQAPSNTHPQAPAEKKLTQIIVKRGSDVFSFNPLTLRESGIILDIRDLLWVAPRGGAGIQPEIKQVELKELNKNLKNEDKIKDAFCSVRLIYEPYRPKQGMNDIAHKDLIIYINPDNVNDACFGIQHPDNQTKWDLYYLSDYGQWLKKEVDLLLRLHTGL</sequence>
<dbReference type="HOGENOM" id="CLU_1330057_0_0_9"/>
<dbReference type="eggNOG" id="ENOG5033P5J">
    <property type="taxonomic scope" value="Bacteria"/>
</dbReference>
<dbReference type="KEGG" id="pth:PTH_1895"/>
<protein>
    <submittedName>
        <fullName evidence="1">Uncharacterized protein</fullName>
    </submittedName>
</protein>
<evidence type="ECO:0000313" key="1">
    <source>
        <dbReference type="EMBL" id="BAF60076.1"/>
    </source>
</evidence>
<gene>
    <name evidence="1" type="ordered locus">PTH_1895</name>
</gene>
<reference evidence="2" key="1">
    <citation type="journal article" date="2008" name="Genome Res.">
        <title>The genome of Pelotomaculum thermopropionicum reveals niche-associated evolution in anaerobic microbiota.</title>
        <authorList>
            <person name="Kosaka T."/>
            <person name="Kato S."/>
            <person name="Shimoyama T."/>
            <person name="Ishii S."/>
            <person name="Abe T."/>
            <person name="Watanabe K."/>
        </authorList>
    </citation>
    <scope>NUCLEOTIDE SEQUENCE [LARGE SCALE GENOMIC DNA]</scope>
    <source>
        <strain evidence="2">DSM 13744 / JCM 10971 / SI</strain>
    </source>
</reference>
<organism evidence="1 2">
    <name type="scientific">Pelotomaculum thermopropionicum (strain DSM 13744 / JCM 10971 / SI)</name>
    <dbReference type="NCBI Taxonomy" id="370438"/>
    <lineage>
        <taxon>Bacteria</taxon>
        <taxon>Bacillati</taxon>
        <taxon>Bacillota</taxon>
        <taxon>Clostridia</taxon>
        <taxon>Eubacteriales</taxon>
        <taxon>Desulfotomaculaceae</taxon>
        <taxon>Pelotomaculum</taxon>
    </lineage>
</organism>
<proteinExistence type="predicted"/>